<dbReference type="PROSITE" id="PS00552">
    <property type="entry name" value="HTH_MERR_1"/>
    <property type="match status" value="1"/>
</dbReference>
<dbReference type="SMART" id="SM00422">
    <property type="entry name" value="HTH_MERR"/>
    <property type="match status" value="1"/>
</dbReference>
<dbReference type="InterPro" id="IPR009061">
    <property type="entry name" value="DNA-bd_dom_put_sf"/>
</dbReference>
<feature type="coiled-coil region" evidence="2">
    <location>
        <begin position="91"/>
        <end position="118"/>
    </location>
</feature>
<proteinExistence type="predicted"/>
<evidence type="ECO:0000259" key="3">
    <source>
        <dbReference type="PROSITE" id="PS50937"/>
    </source>
</evidence>
<dbReference type="PANTHER" id="PTHR30204:SF92">
    <property type="entry name" value="HTH-TYPE TRANSCRIPTIONAL REGULATOR ZNTR"/>
    <property type="match status" value="1"/>
</dbReference>
<dbReference type="GO" id="GO:0045893">
    <property type="term" value="P:positive regulation of DNA-templated transcription"/>
    <property type="evidence" value="ECO:0007669"/>
    <property type="project" value="InterPro"/>
</dbReference>
<dbReference type="InterPro" id="IPR000551">
    <property type="entry name" value="MerR-type_HTH_dom"/>
</dbReference>
<name>A0A1J5RJ79_9ZZZZ</name>
<dbReference type="AlphaFoldDB" id="A0A1J5RJ79"/>
<dbReference type="EMBL" id="MLJW01000165">
    <property type="protein sequence ID" value="OIQ95506.1"/>
    <property type="molecule type" value="Genomic_DNA"/>
</dbReference>
<organism evidence="4">
    <name type="scientific">mine drainage metagenome</name>
    <dbReference type="NCBI Taxonomy" id="410659"/>
    <lineage>
        <taxon>unclassified sequences</taxon>
        <taxon>metagenomes</taxon>
        <taxon>ecological metagenomes</taxon>
    </lineage>
</organism>
<dbReference type="Gene3D" id="1.10.1660.10">
    <property type="match status" value="1"/>
</dbReference>
<dbReference type="GO" id="GO:0003677">
    <property type="term" value="F:DNA binding"/>
    <property type="evidence" value="ECO:0007669"/>
    <property type="project" value="UniProtKB-KW"/>
</dbReference>
<dbReference type="PANTHER" id="PTHR30204">
    <property type="entry name" value="REDOX-CYCLING DRUG-SENSING TRANSCRIPTIONAL ACTIVATOR SOXR"/>
    <property type="match status" value="1"/>
</dbReference>
<reference evidence="4" key="1">
    <citation type="submission" date="2016-10" db="EMBL/GenBank/DDBJ databases">
        <title>Sequence of Gallionella enrichment culture.</title>
        <authorList>
            <person name="Poehlein A."/>
            <person name="Muehling M."/>
            <person name="Daniel R."/>
        </authorList>
    </citation>
    <scope>NUCLEOTIDE SEQUENCE</scope>
</reference>
<keyword evidence="2" id="KW-0175">Coiled coil</keyword>
<protein>
    <submittedName>
        <fullName evidence="4">Mercuric resistance operon regulatory protein</fullName>
    </submittedName>
</protein>
<dbReference type="InterPro" id="IPR011791">
    <property type="entry name" value="CadR-PbrR"/>
</dbReference>
<dbReference type="Pfam" id="PF13411">
    <property type="entry name" value="MerR_1"/>
    <property type="match status" value="1"/>
</dbReference>
<sequence>MKIGELAQAAQCTVETVRYYEKEGLLEEPARTSANYRSYGVAHVERLRFIRNCRALDMTHDEIRALLVLMEKSASDCGGVNQLLDEHIAHVDTRIAELTQLKQQLGELRQRCQHEQAMDACGILKGLASMEPESRQEKHTHLG</sequence>
<evidence type="ECO:0000313" key="4">
    <source>
        <dbReference type="EMBL" id="OIQ95506.1"/>
    </source>
</evidence>
<dbReference type="NCBIfam" id="TIGR02047">
    <property type="entry name" value="CadR-PbrR"/>
    <property type="match status" value="1"/>
</dbReference>
<feature type="domain" description="HTH merR-type" evidence="3">
    <location>
        <begin position="1"/>
        <end position="69"/>
    </location>
</feature>
<dbReference type="GO" id="GO:0046872">
    <property type="term" value="F:metal ion binding"/>
    <property type="evidence" value="ECO:0007669"/>
    <property type="project" value="InterPro"/>
</dbReference>
<dbReference type="CDD" id="cd04784">
    <property type="entry name" value="HTH_CadR-PbrR"/>
    <property type="match status" value="1"/>
</dbReference>
<dbReference type="InterPro" id="IPR047057">
    <property type="entry name" value="MerR_fam"/>
</dbReference>
<accession>A0A1J5RJ79</accession>
<comment type="caution">
    <text evidence="4">The sequence shown here is derived from an EMBL/GenBank/DDBJ whole genome shotgun (WGS) entry which is preliminary data.</text>
</comment>
<dbReference type="PRINTS" id="PR00040">
    <property type="entry name" value="HTHMERR"/>
</dbReference>
<dbReference type="GO" id="GO:0003700">
    <property type="term" value="F:DNA-binding transcription factor activity"/>
    <property type="evidence" value="ECO:0007669"/>
    <property type="project" value="InterPro"/>
</dbReference>
<keyword evidence="1" id="KW-0238">DNA-binding</keyword>
<gene>
    <name evidence="4" type="primary">merR1_2</name>
    <name evidence="4" type="ORF">GALL_224750</name>
</gene>
<evidence type="ECO:0000256" key="1">
    <source>
        <dbReference type="ARBA" id="ARBA00023125"/>
    </source>
</evidence>
<evidence type="ECO:0000256" key="2">
    <source>
        <dbReference type="SAM" id="Coils"/>
    </source>
</evidence>
<dbReference type="PROSITE" id="PS50937">
    <property type="entry name" value="HTH_MERR_2"/>
    <property type="match status" value="1"/>
</dbReference>
<dbReference type="SUPFAM" id="SSF46955">
    <property type="entry name" value="Putative DNA-binding domain"/>
    <property type="match status" value="1"/>
</dbReference>